<dbReference type="PANTHER" id="PTHR36503">
    <property type="entry name" value="BLR2520 PROTEIN"/>
    <property type="match status" value="1"/>
</dbReference>
<dbReference type="PANTHER" id="PTHR36503:SF1">
    <property type="entry name" value="BLR2520 PROTEIN"/>
    <property type="match status" value="1"/>
</dbReference>
<dbReference type="Gene3D" id="3.10.180.10">
    <property type="entry name" value="2,3-Dihydroxybiphenyl 1,2-Dioxygenase, domain 1"/>
    <property type="match status" value="1"/>
</dbReference>
<keyword evidence="2" id="KW-0560">Oxidoreductase</keyword>
<dbReference type="Pfam" id="PF00903">
    <property type="entry name" value="Glyoxalase"/>
    <property type="match status" value="1"/>
</dbReference>
<dbReference type="CDD" id="cd07251">
    <property type="entry name" value="VOC_like"/>
    <property type="match status" value="1"/>
</dbReference>
<reference evidence="2 3" key="1">
    <citation type="submission" date="2009-02" db="EMBL/GenBank/DDBJ databases">
        <title>Sequencing of the draft genome and assembly of Lutiella nitroferrum 2002.</title>
        <authorList>
            <consortium name="US DOE Joint Genome Institute (JGI-PGF)"/>
            <person name="Lucas S."/>
            <person name="Copeland A."/>
            <person name="Lapidus A."/>
            <person name="Glavina del Rio T."/>
            <person name="Tice H."/>
            <person name="Bruce D."/>
            <person name="Goodwin L."/>
            <person name="Pitluck S."/>
            <person name="Larimer F."/>
            <person name="Land M.L."/>
            <person name="Hauser L."/>
            <person name="Coates J.D."/>
        </authorList>
    </citation>
    <scope>NUCLEOTIDE SEQUENCE [LARGE SCALE GENOMIC DNA]</scope>
    <source>
        <strain evidence="2 3">2002</strain>
    </source>
</reference>
<dbReference type="RefSeq" id="WP_008953182.1">
    <property type="nucleotide sequence ID" value="NZ_ACIS01000003.1"/>
</dbReference>
<comment type="caution">
    <text evidence="2">The sequence shown here is derived from an EMBL/GenBank/DDBJ whole genome shotgun (WGS) entry which is preliminary data.</text>
</comment>
<gene>
    <name evidence="2" type="ORF">FuraDRAFT_1162</name>
</gene>
<name>B9Z1C7_9NEIS</name>
<organism evidence="2 3">
    <name type="scientific">Pseudogulbenkiania ferrooxidans 2002</name>
    <dbReference type="NCBI Taxonomy" id="279714"/>
    <lineage>
        <taxon>Bacteria</taxon>
        <taxon>Pseudomonadati</taxon>
        <taxon>Pseudomonadota</taxon>
        <taxon>Betaproteobacteria</taxon>
        <taxon>Neisseriales</taxon>
        <taxon>Chromobacteriaceae</taxon>
        <taxon>Pseudogulbenkiania</taxon>
    </lineage>
</organism>
<evidence type="ECO:0000313" key="3">
    <source>
        <dbReference type="Proteomes" id="UP000003165"/>
    </source>
</evidence>
<sequence>MKPRISMLTLGVGDLDRATRFYEQGLGLPRYPMEAAGVAFFALHGTWLALYPWTALAEDATVPAEGSGFRGCALAHNVSTREEVDQVLEQALNAGARLVKPAQDAFWGGYSGYFADPDGHLWEVAWNPFMAIGPQDV</sequence>
<dbReference type="Proteomes" id="UP000003165">
    <property type="component" value="Unassembled WGS sequence"/>
</dbReference>
<feature type="domain" description="VOC" evidence="1">
    <location>
        <begin position="4"/>
        <end position="127"/>
    </location>
</feature>
<dbReference type="InterPro" id="IPR029068">
    <property type="entry name" value="Glyas_Bleomycin-R_OHBP_Dase"/>
</dbReference>
<dbReference type="SUPFAM" id="SSF54593">
    <property type="entry name" value="Glyoxalase/Bleomycin resistance protein/Dihydroxybiphenyl dioxygenase"/>
    <property type="match status" value="1"/>
</dbReference>
<evidence type="ECO:0000313" key="2">
    <source>
        <dbReference type="EMBL" id="EEG09222.1"/>
    </source>
</evidence>
<keyword evidence="2" id="KW-0223">Dioxygenase</keyword>
<proteinExistence type="predicted"/>
<dbReference type="PROSITE" id="PS51819">
    <property type="entry name" value="VOC"/>
    <property type="match status" value="1"/>
</dbReference>
<dbReference type="InterPro" id="IPR037523">
    <property type="entry name" value="VOC_core"/>
</dbReference>
<dbReference type="AlphaFoldDB" id="B9Z1C7"/>
<keyword evidence="3" id="KW-1185">Reference proteome</keyword>
<dbReference type="GO" id="GO:0051213">
    <property type="term" value="F:dioxygenase activity"/>
    <property type="evidence" value="ECO:0007669"/>
    <property type="project" value="UniProtKB-KW"/>
</dbReference>
<dbReference type="InterPro" id="IPR004360">
    <property type="entry name" value="Glyas_Fos-R_dOase_dom"/>
</dbReference>
<accession>B9Z1C7</accession>
<evidence type="ECO:0000259" key="1">
    <source>
        <dbReference type="PROSITE" id="PS51819"/>
    </source>
</evidence>
<protein>
    <submittedName>
        <fullName evidence="2">Glyoxalase/bleomycin resistance protein/dioxygenase</fullName>
    </submittedName>
</protein>
<dbReference type="eggNOG" id="COG0346">
    <property type="taxonomic scope" value="Bacteria"/>
</dbReference>
<dbReference type="EMBL" id="ACIS01000003">
    <property type="protein sequence ID" value="EEG09222.1"/>
    <property type="molecule type" value="Genomic_DNA"/>
</dbReference>